<protein>
    <recommendedName>
        <fullName evidence="4">Polymer-forming cytoskeletal protein</fullName>
    </recommendedName>
</protein>
<accession>A0ABW1ETJ9</accession>
<keyword evidence="3" id="KW-1185">Reference proteome</keyword>
<dbReference type="EMBL" id="JBHSOD010000008">
    <property type="protein sequence ID" value="MFC5885170.1"/>
    <property type="molecule type" value="Genomic_DNA"/>
</dbReference>
<feature type="region of interest" description="Disordered" evidence="1">
    <location>
        <begin position="130"/>
        <end position="149"/>
    </location>
</feature>
<dbReference type="Proteomes" id="UP001596067">
    <property type="component" value="Unassembled WGS sequence"/>
</dbReference>
<name>A0ABW1ETJ9_9ACTN</name>
<reference evidence="3" key="1">
    <citation type="journal article" date="2019" name="Int. J. Syst. Evol. Microbiol.">
        <title>The Global Catalogue of Microorganisms (GCM) 10K type strain sequencing project: providing services to taxonomists for standard genome sequencing and annotation.</title>
        <authorList>
            <consortium name="The Broad Institute Genomics Platform"/>
            <consortium name="The Broad Institute Genome Sequencing Center for Infectious Disease"/>
            <person name="Wu L."/>
            <person name="Ma J."/>
        </authorList>
    </citation>
    <scope>NUCLEOTIDE SEQUENCE [LARGE SCALE GENOMIC DNA]</scope>
    <source>
        <strain evidence="3">CGMCC 4.1469</strain>
    </source>
</reference>
<proteinExistence type="predicted"/>
<evidence type="ECO:0000313" key="3">
    <source>
        <dbReference type="Proteomes" id="UP001596067"/>
    </source>
</evidence>
<evidence type="ECO:0008006" key="4">
    <source>
        <dbReference type="Google" id="ProtNLM"/>
    </source>
</evidence>
<dbReference type="RefSeq" id="WP_313762064.1">
    <property type="nucleotide sequence ID" value="NZ_BAAAVH010000084.1"/>
</dbReference>
<evidence type="ECO:0000313" key="2">
    <source>
        <dbReference type="EMBL" id="MFC5885170.1"/>
    </source>
</evidence>
<comment type="caution">
    <text evidence="2">The sequence shown here is derived from an EMBL/GenBank/DDBJ whole genome shotgun (WGS) entry which is preliminary data.</text>
</comment>
<sequence length="166" mass="18114">MACPLLLPEDLDHDIALIVDGDLVVHGFLDDYVSGIGLLVVLGDLVVRDLVSRGSVYVAGDLRAEGIVYGHYNDFTFEVGGAVHGRALVLADKSASYTVGELEVEIDSYDPTREQLRAAREILVPQAYEGGAERARRGKRPKLDRPSYRPVCGRLHAGEPLFRAPD</sequence>
<gene>
    <name evidence="2" type="ORF">ACFP0N_09325</name>
</gene>
<feature type="compositionally biased region" description="Basic and acidic residues" evidence="1">
    <location>
        <begin position="131"/>
        <end position="147"/>
    </location>
</feature>
<organism evidence="2 3">
    <name type="scientific">Kitasatospora aburaviensis</name>
    <dbReference type="NCBI Taxonomy" id="67265"/>
    <lineage>
        <taxon>Bacteria</taxon>
        <taxon>Bacillati</taxon>
        <taxon>Actinomycetota</taxon>
        <taxon>Actinomycetes</taxon>
        <taxon>Kitasatosporales</taxon>
        <taxon>Streptomycetaceae</taxon>
        <taxon>Kitasatospora</taxon>
    </lineage>
</organism>
<evidence type="ECO:0000256" key="1">
    <source>
        <dbReference type="SAM" id="MobiDB-lite"/>
    </source>
</evidence>